<dbReference type="RefSeq" id="WP_323437676.1">
    <property type="nucleotide sequence ID" value="NZ_JAYFUH010000036.1"/>
</dbReference>
<proteinExistence type="predicted"/>
<accession>A0ABU5V207</accession>
<dbReference type="Proteomes" id="UP001301653">
    <property type="component" value="Unassembled WGS sequence"/>
</dbReference>
<evidence type="ECO:0000313" key="1">
    <source>
        <dbReference type="EMBL" id="MEA5666120.1"/>
    </source>
</evidence>
<comment type="caution">
    <text evidence="1">The sequence shown here is derived from an EMBL/GenBank/DDBJ whole genome shotgun (WGS) entry which is preliminary data.</text>
</comment>
<organism evidence="1 2">
    <name type="scientific">Stenotrophomonas capsici</name>
    <dbReference type="NCBI Taxonomy" id="3110230"/>
    <lineage>
        <taxon>Bacteria</taxon>
        <taxon>Pseudomonadati</taxon>
        <taxon>Pseudomonadota</taxon>
        <taxon>Gammaproteobacteria</taxon>
        <taxon>Lysobacterales</taxon>
        <taxon>Lysobacteraceae</taxon>
        <taxon>Stenotrophomonas</taxon>
    </lineage>
</organism>
<name>A0ABU5V207_9GAMM</name>
<reference evidence="1 2" key="1">
    <citation type="submission" date="2023-12" db="EMBL/GenBank/DDBJ databases">
        <title>Stenotrophomonas guangdongensis sp. nov., isolated from wilted pepper plants (Capsicum annuum).</title>
        <authorList>
            <person name="Qiu M."/>
            <person name="Li Y."/>
            <person name="Liu Q."/>
            <person name="Zhang X."/>
            <person name="Huang Y."/>
            <person name="Guo R."/>
            <person name="Hu M."/>
            <person name="Zhou J."/>
            <person name="Zhou X."/>
        </authorList>
    </citation>
    <scope>NUCLEOTIDE SEQUENCE [LARGE SCALE GENOMIC DNA]</scope>
    <source>
        <strain evidence="1 2">MH1</strain>
    </source>
</reference>
<sequence length="58" mass="6102">MPRPLKPVGSNRFVVPDAHVPAGTLQAAFKRDATGKAHSLTVIAGDGVLVFDKHPQQG</sequence>
<gene>
    <name evidence="1" type="ORF">VA603_01020</name>
</gene>
<dbReference type="EMBL" id="JAYFUH010000036">
    <property type="protein sequence ID" value="MEA5666120.1"/>
    <property type="molecule type" value="Genomic_DNA"/>
</dbReference>
<keyword evidence="2" id="KW-1185">Reference proteome</keyword>
<evidence type="ECO:0000313" key="2">
    <source>
        <dbReference type="Proteomes" id="UP001301653"/>
    </source>
</evidence>
<protein>
    <submittedName>
        <fullName evidence="1">Uncharacterized protein</fullName>
    </submittedName>
</protein>